<dbReference type="AlphaFoldDB" id="A0A0D6R8L2"/>
<evidence type="ECO:0000256" key="8">
    <source>
        <dbReference type="ARBA" id="ARBA00023136"/>
    </source>
</evidence>
<keyword evidence="6 10" id="KW-0735">Signal-anchor</keyword>
<accession>A0A0D6R8L2</accession>
<evidence type="ECO:0000256" key="1">
    <source>
        <dbReference type="ARBA" id="ARBA00004323"/>
    </source>
</evidence>
<name>A0A0D6R8L2_ARACU</name>
<dbReference type="EMBL" id="GCKF01026993">
    <property type="protein sequence ID" value="JAG98260.1"/>
    <property type="molecule type" value="Transcribed_RNA"/>
</dbReference>
<evidence type="ECO:0000256" key="9">
    <source>
        <dbReference type="ARBA" id="ARBA00023180"/>
    </source>
</evidence>
<proteinExistence type="inferred from homology"/>
<dbReference type="GO" id="GO:0000139">
    <property type="term" value="C:Golgi membrane"/>
    <property type="evidence" value="ECO:0007669"/>
    <property type="project" value="UniProtKB-SubCell"/>
</dbReference>
<sequence length="636" mass="72620">MRGRIDPSQRKKVLTPVLICVLFAGLLFVYYGSFFRPRLEKVSEKDGEIELGRSSRKLGSHPDEEIKSFSIVGDEEVKGGNGEEAAGAANEDFFAEEGNDTRTKAFPVCDNRLSELIPCLDRNLIYQLKMKLDLGLMEHYERHCPPQERRYNCLIPPPPGYKVPIPWPRSRDEVWKINIPHTHLAQEKSDQNWMVVNGDKINFPGGGTHFHNGADKYIAALARMLKIPNEHLSNAGKIRNVLDVGCGVASFGAYLLPLDIVAMSLAPNDVHQNQIQFALERGIPSTLGVLGTMRLPYPSRSFEMAHCSRCRIDWLQRDGILLLELDRVLRPGGYFAYSSPEAYMQDEEDLQIWKAMSDLVKRMCWKIASKKDQTVIWVKPLTNSCYLKRAPDTKPPLCSPDDDPDAVWQVPMKACITPYSDQVHHAKGSGLVPWPKRLTVAPPRLEDLSISEGDFKKDTVVWQQRVNFYWEQMNSEIQNDTFRNIMDMKANLGGFAAALKEKDVWVMNAVPENSQNTLKVIYDRGLLGTVHNWCEAFSTYPRTYDLLHAWTVFSDISEKGCSIEDLLIEMDRILRPTRFVIIRDKPSIINYIMNYLPALRWDSWKLTVEPEADPLSSDSETILFVRKQMWVPEESQ</sequence>
<evidence type="ECO:0000313" key="11">
    <source>
        <dbReference type="EMBL" id="JAG98260.1"/>
    </source>
</evidence>
<dbReference type="SUPFAM" id="SSF53335">
    <property type="entry name" value="S-adenosyl-L-methionine-dependent methyltransferases"/>
    <property type="match status" value="2"/>
</dbReference>
<evidence type="ECO:0000256" key="5">
    <source>
        <dbReference type="ARBA" id="ARBA00022692"/>
    </source>
</evidence>
<organism evidence="11">
    <name type="scientific">Araucaria cunninghamii</name>
    <name type="common">Hoop pine</name>
    <name type="synonym">Moreton Bay pine</name>
    <dbReference type="NCBI Taxonomy" id="56994"/>
    <lineage>
        <taxon>Eukaryota</taxon>
        <taxon>Viridiplantae</taxon>
        <taxon>Streptophyta</taxon>
        <taxon>Embryophyta</taxon>
        <taxon>Tracheophyta</taxon>
        <taxon>Spermatophyta</taxon>
        <taxon>Pinopsida</taxon>
        <taxon>Pinidae</taxon>
        <taxon>Conifers II</taxon>
        <taxon>Araucariales</taxon>
        <taxon>Araucariaceae</taxon>
        <taxon>Araucaria</taxon>
    </lineage>
</organism>
<evidence type="ECO:0000256" key="10">
    <source>
        <dbReference type="RuleBase" id="RU366043"/>
    </source>
</evidence>
<evidence type="ECO:0000256" key="3">
    <source>
        <dbReference type="ARBA" id="ARBA00022603"/>
    </source>
</evidence>
<keyword evidence="4 10" id="KW-0808">Transferase</keyword>
<comment type="subcellular location">
    <subcellularLocation>
        <location evidence="1">Golgi apparatus membrane</location>
        <topology evidence="1">Single-pass type II membrane protein</topology>
    </subcellularLocation>
    <subcellularLocation>
        <location evidence="10">Membrane</location>
        <topology evidence="10">Single-pass type II membrane protein</topology>
    </subcellularLocation>
</comment>
<evidence type="ECO:0000256" key="2">
    <source>
        <dbReference type="ARBA" id="ARBA00008361"/>
    </source>
</evidence>
<evidence type="ECO:0000256" key="4">
    <source>
        <dbReference type="ARBA" id="ARBA00022679"/>
    </source>
</evidence>
<evidence type="ECO:0000256" key="6">
    <source>
        <dbReference type="ARBA" id="ARBA00022968"/>
    </source>
</evidence>
<keyword evidence="9 10" id="KW-0325">Glycoprotein</keyword>
<dbReference type="GO" id="GO:0032259">
    <property type="term" value="P:methylation"/>
    <property type="evidence" value="ECO:0007669"/>
    <property type="project" value="UniProtKB-KW"/>
</dbReference>
<keyword evidence="5 10" id="KW-0812">Transmembrane</keyword>
<evidence type="ECO:0000256" key="7">
    <source>
        <dbReference type="ARBA" id="ARBA00022989"/>
    </source>
</evidence>
<dbReference type="InterPro" id="IPR004159">
    <property type="entry name" value="Put_SAM_MeTrfase"/>
</dbReference>
<protein>
    <recommendedName>
        <fullName evidence="10">Methyltransferase</fullName>
        <ecNumber evidence="10">2.1.1.-</ecNumber>
    </recommendedName>
</protein>
<dbReference type="FunFam" id="3.40.50.150:FF:000043">
    <property type="entry name" value="probable methyltransferase PMT3"/>
    <property type="match status" value="1"/>
</dbReference>
<reference evidence="11" key="1">
    <citation type="submission" date="2015-03" db="EMBL/GenBank/DDBJ databases">
        <title>A transcriptome of Araucaria cunninghamii, an australian fine timber species.</title>
        <authorList>
            <person name="Jing Yi C.J.Y."/>
            <person name="Yin San L.Y.S."/>
            <person name="Abdul Karim S.S."/>
            <person name="Wan Azmi N.N."/>
            <person name="Hercus R.R."/>
            <person name="Croft L.L."/>
        </authorList>
    </citation>
    <scope>NUCLEOTIDE SEQUENCE</scope>
    <source>
        <strain evidence="11">MI0301</strain>
        <tissue evidence="11">Leaf</tissue>
    </source>
</reference>
<dbReference type="InterPro" id="IPR029063">
    <property type="entry name" value="SAM-dependent_MTases_sf"/>
</dbReference>
<keyword evidence="7 10" id="KW-1133">Transmembrane helix</keyword>
<dbReference type="Pfam" id="PF03141">
    <property type="entry name" value="Methyltransf_29"/>
    <property type="match status" value="1"/>
</dbReference>
<dbReference type="PANTHER" id="PTHR10108:SF1120">
    <property type="entry name" value="METHYLTRANSFERASE PMT8-RELATED"/>
    <property type="match status" value="1"/>
</dbReference>
<dbReference type="GO" id="GO:0005802">
    <property type="term" value="C:trans-Golgi network"/>
    <property type="evidence" value="ECO:0007669"/>
    <property type="project" value="TreeGrafter"/>
</dbReference>
<dbReference type="GO" id="GO:0008168">
    <property type="term" value="F:methyltransferase activity"/>
    <property type="evidence" value="ECO:0007669"/>
    <property type="project" value="UniProtKB-UniRule"/>
</dbReference>
<dbReference type="EC" id="2.1.1.-" evidence="10"/>
<keyword evidence="8 10" id="KW-0472">Membrane</keyword>
<keyword evidence="3 10" id="KW-0489">Methyltransferase</keyword>
<dbReference type="PANTHER" id="PTHR10108">
    <property type="entry name" value="SAM-DEPENDENT METHYLTRANSFERASE"/>
    <property type="match status" value="1"/>
</dbReference>
<dbReference type="Gene3D" id="3.40.50.150">
    <property type="entry name" value="Vaccinia Virus protein VP39"/>
    <property type="match status" value="1"/>
</dbReference>
<comment type="similarity">
    <text evidence="2 10">Belongs to the methyltransferase superfamily.</text>
</comment>
<dbReference type="GO" id="GO:0005768">
    <property type="term" value="C:endosome"/>
    <property type="evidence" value="ECO:0007669"/>
    <property type="project" value="TreeGrafter"/>
</dbReference>
<feature type="transmembrane region" description="Helical" evidence="10">
    <location>
        <begin position="12"/>
        <end position="31"/>
    </location>
</feature>